<name>A0ABS0ESC4_9BURK</name>
<proteinExistence type="predicted"/>
<keyword evidence="2" id="KW-1185">Reference proteome</keyword>
<evidence type="ECO:0000313" key="2">
    <source>
        <dbReference type="Proteomes" id="UP000657372"/>
    </source>
</evidence>
<gene>
    <name evidence="1" type="ORF">IXC47_04570</name>
</gene>
<dbReference type="EMBL" id="JADOEL010000003">
    <property type="protein sequence ID" value="MBF8176954.1"/>
    <property type="molecule type" value="Genomic_DNA"/>
</dbReference>
<protein>
    <submittedName>
        <fullName evidence="1">Uncharacterized protein</fullName>
    </submittedName>
</protein>
<reference evidence="1 2" key="1">
    <citation type="submission" date="2020-11" db="EMBL/GenBank/DDBJ databases">
        <title>WGS of Herminiimonas contaminans strain Marseille-Q4544 isolated from planarians Schmidtea mediterranea.</title>
        <authorList>
            <person name="Kangale L."/>
        </authorList>
    </citation>
    <scope>NUCLEOTIDE SEQUENCE [LARGE SCALE GENOMIC DNA]</scope>
    <source>
        <strain evidence="1 2">Marseille-Q4544</strain>
    </source>
</reference>
<dbReference type="Proteomes" id="UP000657372">
    <property type="component" value="Unassembled WGS sequence"/>
</dbReference>
<organism evidence="1 2">
    <name type="scientific">Herminiimonas contaminans</name>
    <dbReference type="NCBI Taxonomy" id="1111140"/>
    <lineage>
        <taxon>Bacteria</taxon>
        <taxon>Pseudomonadati</taxon>
        <taxon>Pseudomonadota</taxon>
        <taxon>Betaproteobacteria</taxon>
        <taxon>Burkholderiales</taxon>
        <taxon>Oxalobacteraceae</taxon>
        <taxon>Herminiimonas</taxon>
    </lineage>
</organism>
<sequence length="109" mass="12205">MNDNYVAPNGAAYALKIATPSPEVLQRRLKSGIYNYDIDQLQKRCSKCRDHWPADSEFFFAEKCSADGLSEWYKACYKDWRYPKGRKAAVDASAPLPSAPAVAHDSATQ</sequence>
<accession>A0ABS0ESC4</accession>
<comment type="caution">
    <text evidence="1">The sequence shown here is derived from an EMBL/GenBank/DDBJ whole genome shotgun (WGS) entry which is preliminary data.</text>
</comment>
<dbReference type="RefSeq" id="WP_195874857.1">
    <property type="nucleotide sequence ID" value="NZ_JADOEL010000003.1"/>
</dbReference>
<evidence type="ECO:0000313" key="1">
    <source>
        <dbReference type="EMBL" id="MBF8176954.1"/>
    </source>
</evidence>